<dbReference type="Pfam" id="PF06703">
    <property type="entry name" value="SPC25"/>
    <property type="match status" value="1"/>
</dbReference>
<evidence type="ECO:0000256" key="5">
    <source>
        <dbReference type="ARBA" id="ARBA00022824"/>
    </source>
</evidence>
<evidence type="ECO:0000256" key="10">
    <source>
        <dbReference type="SAM" id="Phobius"/>
    </source>
</evidence>
<evidence type="ECO:0000256" key="6">
    <source>
        <dbReference type="ARBA" id="ARBA00022989"/>
    </source>
</evidence>
<sequence length="222" mass="23857">MSSDKIAVYNLADLKGTSDDALPNYLNSLKFAQSHKLVDVRLALGYTAFAISAVCFAWDYKLGFENTKLYTTIAVALYTIINGILTLWIMFKEKGIVYVGTAPSGETITISSSTTKNVPIYNITVTLSSPKKGVPDETINISRSFAEWFDVTGAFIATPFQSMLASSVELVGKSDPKRVAGTSKNESESNDMSPEMIDAVLTATGTEAAAPSGKKGGKRRKA</sequence>
<dbReference type="GO" id="GO:0045047">
    <property type="term" value="P:protein targeting to ER"/>
    <property type="evidence" value="ECO:0007669"/>
    <property type="project" value="TreeGrafter"/>
</dbReference>
<feature type="transmembrane region" description="Helical" evidence="10">
    <location>
        <begin position="72"/>
        <end position="91"/>
    </location>
</feature>
<comment type="caution">
    <text evidence="11">The sequence shown here is derived from an EMBL/GenBank/DDBJ whole genome shotgun (WGS) entry which is preliminary data.</text>
</comment>
<gene>
    <name evidence="11" type="ORF">MKZ38_003120</name>
</gene>
<dbReference type="PANTHER" id="PTHR13085:SF0">
    <property type="entry name" value="SIGNAL PEPTIDASE COMPLEX SUBUNIT 2"/>
    <property type="match status" value="1"/>
</dbReference>
<dbReference type="AlphaFoldDB" id="A0AAD5RWT4"/>
<keyword evidence="5" id="KW-0256">Endoplasmic reticulum</keyword>
<evidence type="ECO:0000256" key="8">
    <source>
        <dbReference type="ARBA" id="ARBA00045608"/>
    </source>
</evidence>
<comment type="similarity">
    <text evidence="2">Belongs to the SPCS2 family.</text>
</comment>
<keyword evidence="7 10" id="KW-0472">Membrane</keyword>
<reference evidence="11" key="1">
    <citation type="submission" date="2022-07" db="EMBL/GenBank/DDBJ databases">
        <title>Draft genome sequence of Zalerion maritima ATCC 34329, a (micro)plastics degrading marine fungus.</title>
        <authorList>
            <person name="Paco A."/>
            <person name="Goncalves M.F.M."/>
            <person name="Rocha-Santos T.A.P."/>
            <person name="Alves A."/>
        </authorList>
    </citation>
    <scope>NUCLEOTIDE SEQUENCE</scope>
    <source>
        <strain evidence="11">ATCC 34329</strain>
    </source>
</reference>
<dbReference type="EMBL" id="JAKWBI020000019">
    <property type="protein sequence ID" value="KAJ2906083.1"/>
    <property type="molecule type" value="Genomic_DNA"/>
</dbReference>
<feature type="transmembrane region" description="Helical" evidence="10">
    <location>
        <begin position="40"/>
        <end position="60"/>
    </location>
</feature>
<evidence type="ECO:0000256" key="1">
    <source>
        <dbReference type="ARBA" id="ARBA00004477"/>
    </source>
</evidence>
<evidence type="ECO:0000313" key="12">
    <source>
        <dbReference type="Proteomes" id="UP001201980"/>
    </source>
</evidence>
<comment type="subcellular location">
    <subcellularLocation>
        <location evidence="1">Endoplasmic reticulum membrane</location>
        <topology evidence="1">Multi-pass membrane protein</topology>
    </subcellularLocation>
</comment>
<evidence type="ECO:0000256" key="7">
    <source>
        <dbReference type="ARBA" id="ARBA00023136"/>
    </source>
</evidence>
<evidence type="ECO:0000256" key="3">
    <source>
        <dbReference type="ARBA" id="ARBA00017057"/>
    </source>
</evidence>
<dbReference type="Proteomes" id="UP001201980">
    <property type="component" value="Unassembled WGS sequence"/>
</dbReference>
<comment type="function">
    <text evidence="8">Component of the signal peptidase complex (SPC) which catalyzes the cleavage of N-terminal signal sequences from nascent proteins as they are translocated into the lumen of the endoplasmic reticulum. Enhances the enzymatic activity of SPC and facilitates the interactions between different components of the translocation site.</text>
</comment>
<dbReference type="InterPro" id="IPR009582">
    <property type="entry name" value="Spc2/SPCS2"/>
</dbReference>
<keyword evidence="6 10" id="KW-1133">Transmembrane helix</keyword>
<keyword evidence="12" id="KW-1185">Reference proteome</keyword>
<protein>
    <recommendedName>
        <fullName evidence="3">Signal peptidase complex subunit 2</fullName>
    </recommendedName>
</protein>
<organism evidence="11 12">
    <name type="scientific">Zalerion maritima</name>
    <dbReference type="NCBI Taxonomy" id="339359"/>
    <lineage>
        <taxon>Eukaryota</taxon>
        <taxon>Fungi</taxon>
        <taxon>Dikarya</taxon>
        <taxon>Ascomycota</taxon>
        <taxon>Pezizomycotina</taxon>
        <taxon>Sordariomycetes</taxon>
        <taxon>Lulworthiomycetidae</taxon>
        <taxon>Lulworthiales</taxon>
        <taxon>Lulworthiaceae</taxon>
        <taxon>Zalerion</taxon>
    </lineage>
</organism>
<evidence type="ECO:0000256" key="9">
    <source>
        <dbReference type="SAM" id="MobiDB-lite"/>
    </source>
</evidence>
<evidence type="ECO:0000256" key="2">
    <source>
        <dbReference type="ARBA" id="ARBA00007324"/>
    </source>
</evidence>
<keyword evidence="4 10" id="KW-0812">Transmembrane</keyword>
<name>A0AAD5RWT4_9PEZI</name>
<feature type="region of interest" description="Disordered" evidence="9">
    <location>
        <begin position="176"/>
        <end position="222"/>
    </location>
</feature>
<accession>A0AAD5RWT4</accession>
<dbReference type="GO" id="GO:0005787">
    <property type="term" value="C:signal peptidase complex"/>
    <property type="evidence" value="ECO:0007669"/>
    <property type="project" value="InterPro"/>
</dbReference>
<proteinExistence type="inferred from homology"/>
<evidence type="ECO:0000313" key="11">
    <source>
        <dbReference type="EMBL" id="KAJ2906083.1"/>
    </source>
</evidence>
<evidence type="ECO:0000256" key="4">
    <source>
        <dbReference type="ARBA" id="ARBA00022692"/>
    </source>
</evidence>
<dbReference type="GO" id="GO:0006465">
    <property type="term" value="P:signal peptide processing"/>
    <property type="evidence" value="ECO:0007669"/>
    <property type="project" value="InterPro"/>
</dbReference>
<dbReference type="PANTHER" id="PTHR13085">
    <property type="entry name" value="MICROSOMAL SIGNAL PEPTIDASE 25 KDA SUBUNIT"/>
    <property type="match status" value="1"/>
</dbReference>